<evidence type="ECO:0000313" key="2">
    <source>
        <dbReference type="Proteomes" id="UP001431776"/>
    </source>
</evidence>
<evidence type="ECO:0000313" key="1">
    <source>
        <dbReference type="EMBL" id="MDI6447838.1"/>
    </source>
</evidence>
<dbReference type="Proteomes" id="UP001431776">
    <property type="component" value="Unassembled WGS sequence"/>
</dbReference>
<dbReference type="RefSeq" id="WP_349243250.1">
    <property type="nucleotide sequence ID" value="NZ_JASCXX010000002.1"/>
</dbReference>
<name>A0AAW6TXT7_9BACT</name>
<protein>
    <recommendedName>
        <fullName evidence="3">N-acyl-D-glucosamine 2-epimerase</fullName>
    </recommendedName>
</protein>
<comment type="caution">
    <text evidence="1">The sequence shown here is derived from an EMBL/GenBank/DDBJ whole genome shotgun (WGS) entry which is preliminary data.</text>
</comment>
<dbReference type="Gene3D" id="1.50.10.20">
    <property type="match status" value="1"/>
</dbReference>
<gene>
    <name evidence="1" type="ORF">QJ522_02185</name>
</gene>
<dbReference type="EMBL" id="JASCXX010000002">
    <property type="protein sequence ID" value="MDI6447838.1"/>
    <property type="molecule type" value="Genomic_DNA"/>
</dbReference>
<sequence>MIQIDQVEDARVAQQTRTLRSLAVQSLSRMYCRDERLFAFRLKRHGDAEVLEGRSRRYTATALIGLAGEDRNVVKEVLGNQSPEDVCTALIEHLNQTNDLGEVALTTWAARMLDHPRAGEAVRVLGQMEPGQRAYCTVELAWTVMALVMDGSDATDMAQADVAAEALLTAFREESCLFRRWPAGSVVPKLPGFVNGIGDRLPAARTHVSCFADFVYPVQALSHYHRVTGNARAAEVARRCAEHMCNLQGPQGQWWWHYDIRTGEVIERYPVYSVHQDAMAPMALFAAARACGRDYTDAIDRGVRWLFHPSENIPSLVDAQRSVIWRKVARRGPGKLVRGLQAMASGLHPSLRIPGVDALFPPVAVDYESRPYHMGWILYAWPTDGAL</sequence>
<dbReference type="GO" id="GO:0005975">
    <property type="term" value="P:carbohydrate metabolic process"/>
    <property type="evidence" value="ECO:0007669"/>
    <property type="project" value="InterPro"/>
</dbReference>
<keyword evidence="2" id="KW-1185">Reference proteome</keyword>
<dbReference type="SUPFAM" id="SSF48208">
    <property type="entry name" value="Six-hairpin glycosidases"/>
    <property type="match status" value="1"/>
</dbReference>
<proteinExistence type="predicted"/>
<organism evidence="1 2">
    <name type="scientific">Anaerobaca lacustris</name>
    <dbReference type="NCBI Taxonomy" id="3044600"/>
    <lineage>
        <taxon>Bacteria</taxon>
        <taxon>Pseudomonadati</taxon>
        <taxon>Planctomycetota</taxon>
        <taxon>Phycisphaerae</taxon>
        <taxon>Sedimentisphaerales</taxon>
        <taxon>Anaerobacaceae</taxon>
        <taxon>Anaerobaca</taxon>
    </lineage>
</organism>
<accession>A0AAW6TXT7</accession>
<reference evidence="1" key="1">
    <citation type="submission" date="2023-05" db="EMBL/GenBank/DDBJ databases">
        <title>Anaerotaeda fermentans gen. nov., sp. nov., a novel anaerobic planctomycete of the new family within the order Sedimentisphaerales isolated from Taman Peninsula, Russia.</title>
        <authorList>
            <person name="Khomyakova M.A."/>
            <person name="Merkel A.Y."/>
            <person name="Slobodkin A.I."/>
        </authorList>
    </citation>
    <scope>NUCLEOTIDE SEQUENCE</scope>
    <source>
        <strain evidence="1">M17dextr</strain>
    </source>
</reference>
<dbReference type="InterPro" id="IPR008928">
    <property type="entry name" value="6-hairpin_glycosidase_sf"/>
</dbReference>
<evidence type="ECO:0008006" key="3">
    <source>
        <dbReference type="Google" id="ProtNLM"/>
    </source>
</evidence>
<dbReference type="AlphaFoldDB" id="A0AAW6TXT7"/>